<organism evidence="2 3">
    <name type="scientific">Candidatus Accumulibacter cognatus</name>
    <dbReference type="NCBI Taxonomy" id="2954383"/>
    <lineage>
        <taxon>Bacteria</taxon>
        <taxon>Pseudomonadati</taxon>
        <taxon>Pseudomonadota</taxon>
        <taxon>Betaproteobacteria</taxon>
        <taxon>Candidatus Accumulibacter</taxon>
    </lineage>
</organism>
<keyword evidence="3" id="KW-1185">Reference proteome</keyword>
<dbReference type="InterPro" id="IPR035958">
    <property type="entry name" value="SecB-like_sf"/>
</dbReference>
<sequence length="180" mass="19823">MKPAPLQLLQMMFRKVSVELDERHAPPEPPNPFTSIFVFDGVEINTECGIGELDPAHERGRLYMVTLRVLIDNQPKEEAQQGKYSPYLIDVDARGVVIVPKAAEQLAPPEDLAMVNGASLLWSAVREQVLSLTSRMLAGPVMLPTMNFHDLRKGPESSEAAEPVAKPLKGRKAKISAAKE</sequence>
<evidence type="ECO:0000256" key="1">
    <source>
        <dbReference type="SAM" id="MobiDB-lite"/>
    </source>
</evidence>
<dbReference type="RefSeq" id="WP_034949741.1">
    <property type="nucleotide sequence ID" value="NZ_JDST02000056.1"/>
</dbReference>
<feature type="region of interest" description="Disordered" evidence="1">
    <location>
        <begin position="153"/>
        <end position="180"/>
    </location>
</feature>
<name>A0A080MGJ2_9PROT</name>
<reference evidence="2" key="1">
    <citation type="submission" date="2014-02" db="EMBL/GenBank/DDBJ databases">
        <title>Expanding our view of genomic diversity in Candidatus Accumulibacter clades.</title>
        <authorList>
            <person name="Skennerton C.T."/>
            <person name="Barr J.J."/>
            <person name="Slater F.R."/>
            <person name="Bond P.L."/>
            <person name="Tyson G.W."/>
        </authorList>
    </citation>
    <scope>NUCLEOTIDE SEQUENCE [LARGE SCALE GENOMIC DNA]</scope>
</reference>
<dbReference type="EMBL" id="JDST02000056">
    <property type="protein sequence ID" value="KFB76369.1"/>
    <property type="molecule type" value="Genomic_DNA"/>
</dbReference>
<gene>
    <name evidence="2" type="ORF">AW06_002512</name>
</gene>
<evidence type="ECO:0008006" key="4">
    <source>
        <dbReference type="Google" id="ProtNLM"/>
    </source>
</evidence>
<dbReference type="AlphaFoldDB" id="A0A080MGJ2"/>
<proteinExistence type="predicted"/>
<protein>
    <recommendedName>
        <fullName evidence="4">Preprotein translocase subunit SecB</fullName>
    </recommendedName>
</protein>
<dbReference type="SUPFAM" id="SSF54611">
    <property type="entry name" value="SecB-like"/>
    <property type="match status" value="1"/>
</dbReference>
<evidence type="ECO:0000313" key="2">
    <source>
        <dbReference type="EMBL" id="KFB76369.1"/>
    </source>
</evidence>
<evidence type="ECO:0000313" key="3">
    <source>
        <dbReference type="Proteomes" id="UP000021315"/>
    </source>
</evidence>
<dbReference type="Gene3D" id="3.10.420.10">
    <property type="entry name" value="SecB-like"/>
    <property type="match status" value="1"/>
</dbReference>
<comment type="caution">
    <text evidence="2">The sequence shown here is derived from an EMBL/GenBank/DDBJ whole genome shotgun (WGS) entry which is preliminary data.</text>
</comment>
<dbReference type="Proteomes" id="UP000021315">
    <property type="component" value="Unassembled WGS sequence"/>
</dbReference>
<accession>A0A080MGJ2</accession>
<dbReference type="STRING" id="1453999.AW06_002512"/>